<dbReference type="Proteomes" id="UP000017081">
    <property type="component" value="Unassembled WGS sequence"/>
</dbReference>
<accession>U7V1W1</accession>
<evidence type="ECO:0000313" key="1">
    <source>
        <dbReference type="EMBL" id="ERT65575.1"/>
    </source>
</evidence>
<evidence type="ECO:0000313" key="2">
    <source>
        <dbReference type="Proteomes" id="UP000017081"/>
    </source>
</evidence>
<dbReference type="STRING" id="1319815.HMPREF0202_02771"/>
<comment type="caution">
    <text evidence="1">The sequence shown here is derived from an EMBL/GenBank/DDBJ whole genome shotgun (WGS) entry which is preliminary data.</text>
</comment>
<organism evidence="1 2">
    <name type="scientific">Cetobacterium somerae ATCC BAA-474</name>
    <dbReference type="NCBI Taxonomy" id="1319815"/>
    <lineage>
        <taxon>Bacteria</taxon>
        <taxon>Fusobacteriati</taxon>
        <taxon>Fusobacteriota</taxon>
        <taxon>Fusobacteriia</taxon>
        <taxon>Fusobacteriales</taxon>
        <taxon>Fusobacteriaceae</taxon>
        <taxon>Cetobacterium</taxon>
    </lineage>
</organism>
<dbReference type="RefSeq" id="WP_023052297.1">
    <property type="nucleotide sequence ID" value="NZ_CP173070.2"/>
</dbReference>
<dbReference type="EMBL" id="AXZF01000166">
    <property type="protein sequence ID" value="ERT65575.1"/>
    <property type="molecule type" value="Genomic_DNA"/>
</dbReference>
<protein>
    <submittedName>
        <fullName evidence="1">Uncharacterized protein</fullName>
    </submittedName>
</protein>
<keyword evidence="2" id="KW-1185">Reference proteome</keyword>
<gene>
    <name evidence="1" type="ORF">HMPREF0202_02771</name>
</gene>
<reference evidence="1 2" key="1">
    <citation type="submission" date="2013-08" db="EMBL/GenBank/DDBJ databases">
        <authorList>
            <person name="Weinstock G."/>
            <person name="Sodergren E."/>
            <person name="Wylie T."/>
            <person name="Fulton L."/>
            <person name="Fulton R."/>
            <person name="Fronick C."/>
            <person name="O'Laughlin M."/>
            <person name="Godfrey J."/>
            <person name="Miner T."/>
            <person name="Herter B."/>
            <person name="Appelbaum E."/>
            <person name="Cordes M."/>
            <person name="Lek S."/>
            <person name="Wollam A."/>
            <person name="Pepin K.H."/>
            <person name="Palsikar V.B."/>
            <person name="Mitreva M."/>
            <person name="Wilson R.K."/>
        </authorList>
    </citation>
    <scope>NUCLEOTIDE SEQUENCE [LARGE SCALE GENOMIC DNA]</scope>
    <source>
        <strain evidence="1 2">ATCC BAA-474</strain>
    </source>
</reference>
<dbReference type="eggNOG" id="ENOG5033FW5">
    <property type="taxonomic scope" value="Bacteria"/>
</dbReference>
<sequence length="213" mass="24760">MIKEISLDIAESIKESLLVGNLTNEVHLKIGDYEINIDNLENSIIDENNELMEKTTFTFRGFPEVLNKGKQIGELFFSIGQWRDEKSYRFVDTHIVLGAKMIHNFFSQIDLSDAVEDKENIYLLKNISSKAGRGAIVRLYTGKGSFSAEERVAKLLENYRDQTIERNSKKWIKVCIINKKLLEKTQENRSILLTKFVEDFLRFSFLVEEIREL</sequence>
<name>U7V1W1_9FUSO</name>
<dbReference type="AlphaFoldDB" id="U7V1W1"/>
<dbReference type="HOGENOM" id="CLU_1159845_0_0_0"/>
<proteinExistence type="predicted"/>